<protein>
    <recommendedName>
        <fullName evidence="1">ATP phosphoribosyltransferase</fullName>
    </recommendedName>
</protein>
<gene>
    <name evidence="2" type="ORF">EXIGLDRAFT_730676</name>
</gene>
<dbReference type="Proteomes" id="UP000077266">
    <property type="component" value="Unassembled WGS sequence"/>
</dbReference>
<dbReference type="InParanoid" id="A0A165L7D7"/>
<dbReference type="STRING" id="1314781.A0A165L7D7"/>
<organism evidence="2 3">
    <name type="scientific">Exidia glandulosa HHB12029</name>
    <dbReference type="NCBI Taxonomy" id="1314781"/>
    <lineage>
        <taxon>Eukaryota</taxon>
        <taxon>Fungi</taxon>
        <taxon>Dikarya</taxon>
        <taxon>Basidiomycota</taxon>
        <taxon>Agaricomycotina</taxon>
        <taxon>Agaricomycetes</taxon>
        <taxon>Auriculariales</taxon>
        <taxon>Exidiaceae</taxon>
        <taxon>Exidia</taxon>
    </lineage>
</organism>
<reference evidence="2 3" key="1">
    <citation type="journal article" date="2016" name="Mol. Biol. Evol.">
        <title>Comparative Genomics of Early-Diverging Mushroom-Forming Fungi Provides Insights into the Origins of Lignocellulose Decay Capabilities.</title>
        <authorList>
            <person name="Nagy L.G."/>
            <person name="Riley R."/>
            <person name="Tritt A."/>
            <person name="Adam C."/>
            <person name="Daum C."/>
            <person name="Floudas D."/>
            <person name="Sun H."/>
            <person name="Yadav J.S."/>
            <person name="Pangilinan J."/>
            <person name="Larsson K.H."/>
            <person name="Matsuura K."/>
            <person name="Barry K."/>
            <person name="Labutti K."/>
            <person name="Kuo R."/>
            <person name="Ohm R.A."/>
            <person name="Bhattacharya S.S."/>
            <person name="Shirouzu T."/>
            <person name="Yoshinaga Y."/>
            <person name="Martin F.M."/>
            <person name="Grigoriev I.V."/>
            <person name="Hibbett D.S."/>
        </authorList>
    </citation>
    <scope>NUCLEOTIDE SEQUENCE [LARGE SCALE GENOMIC DNA]</scope>
    <source>
        <strain evidence="2 3">HHB12029</strain>
    </source>
</reference>
<evidence type="ECO:0000313" key="3">
    <source>
        <dbReference type="Proteomes" id="UP000077266"/>
    </source>
</evidence>
<proteinExistence type="predicted"/>
<sequence>MAARFKLVFFCPRANTQTILKSLFDTFPARVGRIGLYEGCAFVTPGVGQFRPLPGANPTIGSVGEVEFVEEDKVEVLVAPAAVGEGVKTVIDKLKTVHPYEEVAFDVYKLEDV</sequence>
<dbReference type="PANTHER" id="PTHR41774">
    <property type="match status" value="1"/>
</dbReference>
<dbReference type="InterPro" id="IPR015867">
    <property type="entry name" value="N-reg_PII/ATP_PRibTrfase_C"/>
</dbReference>
<dbReference type="OrthoDB" id="15981at2759"/>
<dbReference type="PANTHER" id="PTHR41774:SF1">
    <property type="entry name" value="NGG1P INTERACTING FACTOR NIF3"/>
    <property type="match status" value="1"/>
</dbReference>
<keyword evidence="3" id="KW-1185">Reference proteome</keyword>
<accession>A0A165L7D7</accession>
<dbReference type="SUPFAM" id="SSF102705">
    <property type="entry name" value="NIF3 (NGG1p interacting factor 3)-like"/>
    <property type="match status" value="1"/>
</dbReference>
<evidence type="ECO:0000313" key="2">
    <source>
        <dbReference type="EMBL" id="KZV97458.1"/>
    </source>
</evidence>
<dbReference type="AlphaFoldDB" id="A0A165L7D7"/>
<dbReference type="EMBL" id="KV425930">
    <property type="protein sequence ID" value="KZV97458.1"/>
    <property type="molecule type" value="Genomic_DNA"/>
</dbReference>
<name>A0A165L7D7_EXIGL</name>
<dbReference type="Gene3D" id="3.30.70.120">
    <property type="match status" value="1"/>
</dbReference>
<dbReference type="InterPro" id="IPR036069">
    <property type="entry name" value="DUF34/NIF3_sf"/>
</dbReference>
<evidence type="ECO:0000256" key="1">
    <source>
        <dbReference type="ARBA" id="ARBA00020998"/>
    </source>
</evidence>